<proteinExistence type="predicted"/>
<protein>
    <submittedName>
        <fullName evidence="2">Uncharacterized protein</fullName>
    </submittedName>
</protein>
<dbReference type="EMBL" id="MN739495">
    <property type="protein sequence ID" value="QHT08430.1"/>
    <property type="molecule type" value="Genomic_DNA"/>
</dbReference>
<evidence type="ECO:0000313" key="2">
    <source>
        <dbReference type="EMBL" id="QHT08430.1"/>
    </source>
</evidence>
<accession>A0A6C0CWV8</accession>
<feature type="region of interest" description="Disordered" evidence="1">
    <location>
        <begin position="86"/>
        <end position="114"/>
    </location>
</feature>
<evidence type="ECO:0000256" key="1">
    <source>
        <dbReference type="SAM" id="MobiDB-lite"/>
    </source>
</evidence>
<organism evidence="2">
    <name type="scientific">viral metagenome</name>
    <dbReference type="NCBI Taxonomy" id="1070528"/>
    <lineage>
        <taxon>unclassified sequences</taxon>
        <taxon>metagenomes</taxon>
        <taxon>organismal metagenomes</taxon>
    </lineage>
</organism>
<feature type="compositionally biased region" description="Polar residues" evidence="1">
    <location>
        <begin position="8"/>
        <end position="22"/>
    </location>
</feature>
<reference evidence="2" key="1">
    <citation type="journal article" date="2020" name="Nature">
        <title>Giant virus diversity and host interactions through global metagenomics.</title>
        <authorList>
            <person name="Schulz F."/>
            <person name="Roux S."/>
            <person name="Paez-Espino D."/>
            <person name="Jungbluth S."/>
            <person name="Walsh D.A."/>
            <person name="Denef V.J."/>
            <person name="McMahon K.D."/>
            <person name="Konstantinidis K.T."/>
            <person name="Eloe-Fadrosh E.A."/>
            <person name="Kyrpides N.C."/>
            <person name="Woyke T."/>
        </authorList>
    </citation>
    <scope>NUCLEOTIDE SEQUENCE</scope>
    <source>
        <strain evidence="2">GVMAG-M-3300022752-66</strain>
    </source>
</reference>
<name>A0A6C0CWV8_9ZZZZ</name>
<dbReference type="AlphaFoldDB" id="A0A6C0CWV8"/>
<feature type="compositionally biased region" description="Polar residues" evidence="1">
    <location>
        <begin position="102"/>
        <end position="114"/>
    </location>
</feature>
<sequence length="114" mass="13291">MDRRVVTFNPNSSISPIQPNTQWKDDVRNNSTTDDEYRNARIERRNEYDNNIFNKYGNFGDGYGTQTWVNTNENKNDSSLDHLDPFFYPQHDSTERGLLRNHNLTSSTGASRND</sequence>
<feature type="region of interest" description="Disordered" evidence="1">
    <location>
        <begin position="1"/>
        <end position="34"/>
    </location>
</feature>